<dbReference type="Proteomes" id="UP001165121">
    <property type="component" value="Unassembled WGS sequence"/>
</dbReference>
<dbReference type="AlphaFoldDB" id="A0A9W7CZW7"/>
<feature type="domain" description="Reverse transcriptase" evidence="2">
    <location>
        <begin position="31"/>
        <end position="85"/>
    </location>
</feature>
<evidence type="ECO:0000313" key="4">
    <source>
        <dbReference type="EMBL" id="GMF49673.1"/>
    </source>
</evidence>
<evidence type="ECO:0000259" key="3">
    <source>
        <dbReference type="Pfam" id="PF17919"/>
    </source>
</evidence>
<dbReference type="PANTHER" id="PTHR37984">
    <property type="entry name" value="PROTEIN CBG26694"/>
    <property type="match status" value="1"/>
</dbReference>
<name>A0A9W7CZW7_9STRA</name>
<evidence type="ECO:0000256" key="1">
    <source>
        <dbReference type="ARBA" id="ARBA00023268"/>
    </source>
</evidence>
<proteinExistence type="predicted"/>
<dbReference type="Pfam" id="PF17919">
    <property type="entry name" value="RT_RNaseH_2"/>
    <property type="match status" value="1"/>
</dbReference>
<dbReference type="SUPFAM" id="SSF56672">
    <property type="entry name" value="DNA/RNA polymerases"/>
    <property type="match status" value="1"/>
</dbReference>
<accession>A0A9W7CZW7</accession>
<sequence length="234" mass="27060">MADEKEEYDKELEERLFPLDEVEMAKRWRTRLVYLDDCVVFGEDFPTHLVRLKQVMERFRAAGFKLKMKKCKWGRDQVAFLGHILTRSGILPNPEKVKAVTNVQRPHDLHTVRAFLGLTSYFRRYIPRYAAISAPIERLKAKGVPFVWNGDCEAAFLQLKRKLDEPPILVYPDFSKRFKLYVDSSKLAVGACLMQTVDGRERVVAYANKLLVGSEKNWICKQGGTSEIECWGIV</sequence>
<evidence type="ECO:0000313" key="5">
    <source>
        <dbReference type="Proteomes" id="UP001165121"/>
    </source>
</evidence>
<feature type="domain" description="Reverse transcriptase/retrotransposon-derived protein RNase H-like" evidence="3">
    <location>
        <begin position="148"/>
        <end position="218"/>
    </location>
</feature>
<dbReference type="InterPro" id="IPR043502">
    <property type="entry name" value="DNA/RNA_pol_sf"/>
</dbReference>
<dbReference type="Gene3D" id="3.30.70.270">
    <property type="match status" value="2"/>
</dbReference>
<dbReference type="FunFam" id="3.30.70.270:FF:000045">
    <property type="entry name" value="Transposon Tf2-7 polyprotein"/>
    <property type="match status" value="1"/>
</dbReference>
<keyword evidence="5" id="KW-1185">Reference proteome</keyword>
<dbReference type="PANTHER" id="PTHR37984:SF5">
    <property type="entry name" value="PROTEIN NYNRIN-LIKE"/>
    <property type="match status" value="1"/>
</dbReference>
<gene>
    <name evidence="4" type="ORF">Pfra01_001966700</name>
</gene>
<organism evidence="4 5">
    <name type="scientific">Phytophthora fragariaefolia</name>
    <dbReference type="NCBI Taxonomy" id="1490495"/>
    <lineage>
        <taxon>Eukaryota</taxon>
        <taxon>Sar</taxon>
        <taxon>Stramenopiles</taxon>
        <taxon>Oomycota</taxon>
        <taxon>Peronosporomycetes</taxon>
        <taxon>Peronosporales</taxon>
        <taxon>Peronosporaceae</taxon>
        <taxon>Phytophthora</taxon>
    </lineage>
</organism>
<keyword evidence="1" id="KW-0511">Multifunctional enzyme</keyword>
<comment type="caution">
    <text evidence="4">The sequence shown here is derived from an EMBL/GenBank/DDBJ whole genome shotgun (WGS) entry which is preliminary data.</text>
</comment>
<protein>
    <submittedName>
        <fullName evidence="4">Unnamed protein product</fullName>
    </submittedName>
</protein>
<dbReference type="Pfam" id="PF00078">
    <property type="entry name" value="RVT_1"/>
    <property type="match status" value="1"/>
</dbReference>
<dbReference type="InterPro" id="IPR043128">
    <property type="entry name" value="Rev_trsase/Diguanyl_cyclase"/>
</dbReference>
<reference evidence="4" key="1">
    <citation type="submission" date="2023-04" db="EMBL/GenBank/DDBJ databases">
        <title>Phytophthora fragariaefolia NBRC 109709.</title>
        <authorList>
            <person name="Ichikawa N."/>
            <person name="Sato H."/>
            <person name="Tonouchi N."/>
        </authorList>
    </citation>
    <scope>NUCLEOTIDE SEQUENCE</scope>
    <source>
        <strain evidence="4">NBRC 109709</strain>
    </source>
</reference>
<dbReference type="GO" id="GO:0003824">
    <property type="term" value="F:catalytic activity"/>
    <property type="evidence" value="ECO:0007669"/>
    <property type="project" value="UniProtKB-KW"/>
</dbReference>
<dbReference type="OrthoDB" id="116829at2759"/>
<dbReference type="Gene3D" id="3.10.20.370">
    <property type="match status" value="1"/>
</dbReference>
<dbReference type="InterPro" id="IPR000477">
    <property type="entry name" value="RT_dom"/>
</dbReference>
<dbReference type="EMBL" id="BSXT01002564">
    <property type="protein sequence ID" value="GMF49673.1"/>
    <property type="molecule type" value="Genomic_DNA"/>
</dbReference>
<dbReference type="InterPro" id="IPR050951">
    <property type="entry name" value="Retrovirus_Pol_polyprotein"/>
</dbReference>
<evidence type="ECO:0000259" key="2">
    <source>
        <dbReference type="Pfam" id="PF00078"/>
    </source>
</evidence>
<dbReference type="InterPro" id="IPR041577">
    <property type="entry name" value="RT_RNaseH_2"/>
</dbReference>